<comment type="subcellular location">
    <subcellularLocation>
        <location evidence="1">Membrane</location>
        <topology evidence="1">Single-pass membrane protein</topology>
    </subcellularLocation>
</comment>
<comment type="similarity">
    <text evidence="2 9">Belongs to the cytochrome P450 family.</text>
</comment>
<keyword evidence="11" id="KW-1185">Reference proteome</keyword>
<keyword evidence="4" id="KW-0812">Transmembrane</keyword>
<evidence type="ECO:0000313" key="11">
    <source>
        <dbReference type="Proteomes" id="UP000467841"/>
    </source>
</evidence>
<dbReference type="GO" id="GO:0020037">
    <property type="term" value="F:heme binding"/>
    <property type="evidence" value="ECO:0007669"/>
    <property type="project" value="InterPro"/>
</dbReference>
<evidence type="ECO:0008006" key="12">
    <source>
        <dbReference type="Google" id="ProtNLM"/>
    </source>
</evidence>
<dbReference type="OrthoDB" id="3945418at2759"/>
<comment type="cofactor">
    <cofactor evidence="8">
        <name>heme</name>
        <dbReference type="ChEBI" id="CHEBI:30413"/>
    </cofactor>
</comment>
<dbReference type="GO" id="GO:0016020">
    <property type="term" value="C:membrane"/>
    <property type="evidence" value="ECO:0007669"/>
    <property type="project" value="UniProtKB-SubCell"/>
</dbReference>
<organism evidence="10 11">
    <name type="scientific">Microthlaspi erraticum</name>
    <dbReference type="NCBI Taxonomy" id="1685480"/>
    <lineage>
        <taxon>Eukaryota</taxon>
        <taxon>Viridiplantae</taxon>
        <taxon>Streptophyta</taxon>
        <taxon>Embryophyta</taxon>
        <taxon>Tracheophyta</taxon>
        <taxon>Spermatophyta</taxon>
        <taxon>Magnoliopsida</taxon>
        <taxon>eudicotyledons</taxon>
        <taxon>Gunneridae</taxon>
        <taxon>Pentapetalae</taxon>
        <taxon>rosids</taxon>
        <taxon>malvids</taxon>
        <taxon>Brassicales</taxon>
        <taxon>Brassicaceae</taxon>
        <taxon>Coluteocarpeae</taxon>
        <taxon>Microthlaspi</taxon>
    </lineage>
</organism>
<dbReference type="Gene3D" id="1.10.630.10">
    <property type="entry name" value="Cytochrome P450"/>
    <property type="match status" value="1"/>
</dbReference>
<keyword evidence="9" id="KW-0503">Monooxygenase</keyword>
<dbReference type="Pfam" id="PF00067">
    <property type="entry name" value="p450"/>
    <property type="match status" value="1"/>
</dbReference>
<keyword evidence="6" id="KW-1133">Transmembrane helix</keyword>
<dbReference type="InterPro" id="IPR036396">
    <property type="entry name" value="Cyt_P450_sf"/>
</dbReference>
<evidence type="ECO:0000256" key="3">
    <source>
        <dbReference type="ARBA" id="ARBA00022617"/>
    </source>
</evidence>
<gene>
    <name evidence="10" type="ORF">MERR_LOCUS4504</name>
</gene>
<dbReference type="GO" id="GO:0004497">
    <property type="term" value="F:monooxygenase activity"/>
    <property type="evidence" value="ECO:0007669"/>
    <property type="project" value="UniProtKB-KW"/>
</dbReference>
<dbReference type="AlphaFoldDB" id="A0A6D2HVL7"/>
<keyword evidence="3 8" id="KW-0349">Heme</keyword>
<evidence type="ECO:0000256" key="8">
    <source>
        <dbReference type="PIRSR" id="PIRSR602401-1"/>
    </source>
</evidence>
<evidence type="ECO:0000256" key="6">
    <source>
        <dbReference type="ARBA" id="ARBA00022989"/>
    </source>
</evidence>
<evidence type="ECO:0000256" key="4">
    <source>
        <dbReference type="ARBA" id="ARBA00022692"/>
    </source>
</evidence>
<dbReference type="PROSITE" id="PS00086">
    <property type="entry name" value="CYTOCHROME_P450"/>
    <property type="match status" value="1"/>
</dbReference>
<keyword evidence="9" id="KW-0560">Oxidoreductase</keyword>
<accession>A0A6D2HVL7</accession>
<dbReference type="PANTHER" id="PTHR24286">
    <property type="entry name" value="CYTOCHROME P450 26"/>
    <property type="match status" value="1"/>
</dbReference>
<evidence type="ECO:0000256" key="7">
    <source>
        <dbReference type="ARBA" id="ARBA00023004"/>
    </source>
</evidence>
<feature type="binding site" description="axial binding residue" evidence="8">
    <location>
        <position position="376"/>
    </location>
    <ligand>
        <name>heme</name>
        <dbReference type="ChEBI" id="CHEBI:30413"/>
    </ligand>
    <ligandPart>
        <name>Fe</name>
        <dbReference type="ChEBI" id="CHEBI:18248"/>
    </ligandPart>
</feature>
<dbReference type="EMBL" id="CACVBM020000310">
    <property type="protein sequence ID" value="CAA7017269.1"/>
    <property type="molecule type" value="Genomic_DNA"/>
</dbReference>
<dbReference type="InterPro" id="IPR002401">
    <property type="entry name" value="Cyt_P450_E_grp-I"/>
</dbReference>
<evidence type="ECO:0000256" key="2">
    <source>
        <dbReference type="ARBA" id="ARBA00010617"/>
    </source>
</evidence>
<evidence type="ECO:0000313" key="10">
    <source>
        <dbReference type="EMBL" id="CAA7017269.1"/>
    </source>
</evidence>
<dbReference type="SUPFAM" id="SSF48264">
    <property type="entry name" value="Cytochrome P450"/>
    <property type="match status" value="1"/>
</dbReference>
<comment type="caution">
    <text evidence="10">The sequence shown here is derived from an EMBL/GenBank/DDBJ whole genome shotgun (WGS) entry which is preliminary data.</text>
</comment>
<evidence type="ECO:0000256" key="9">
    <source>
        <dbReference type="RuleBase" id="RU000461"/>
    </source>
</evidence>
<protein>
    <recommendedName>
        <fullName evidence="12">Cytochrome P450</fullName>
    </recommendedName>
</protein>
<dbReference type="GO" id="GO:0016132">
    <property type="term" value="P:brassinosteroid biosynthetic process"/>
    <property type="evidence" value="ECO:0007669"/>
    <property type="project" value="TreeGrafter"/>
</dbReference>
<dbReference type="Proteomes" id="UP000467841">
    <property type="component" value="Unassembled WGS sequence"/>
</dbReference>
<keyword evidence="6" id="KW-0472">Membrane</keyword>
<proteinExistence type="inferred from homology"/>
<reference evidence="10" key="1">
    <citation type="submission" date="2020-01" db="EMBL/GenBank/DDBJ databases">
        <authorList>
            <person name="Mishra B."/>
        </authorList>
    </citation>
    <scope>NUCLEOTIDE SEQUENCE [LARGE SCALE GENOMIC DNA]</scope>
</reference>
<keyword evidence="7 8" id="KW-0408">Iron</keyword>
<dbReference type="InterPro" id="IPR001128">
    <property type="entry name" value="Cyt_P450"/>
</dbReference>
<dbReference type="GO" id="GO:0010268">
    <property type="term" value="P:brassinosteroid homeostasis"/>
    <property type="evidence" value="ECO:0007669"/>
    <property type="project" value="TreeGrafter"/>
</dbReference>
<keyword evidence="5 8" id="KW-0479">Metal-binding</keyword>
<dbReference type="PANTHER" id="PTHR24286:SF204">
    <property type="entry name" value="CYTOCHROME P450 FAMILY PROTEIN-RELATED"/>
    <property type="match status" value="1"/>
</dbReference>
<dbReference type="InterPro" id="IPR017972">
    <property type="entry name" value="Cyt_P450_CS"/>
</dbReference>
<evidence type="ECO:0000256" key="5">
    <source>
        <dbReference type="ARBA" id="ARBA00022723"/>
    </source>
</evidence>
<name>A0A6D2HVL7_9BRAS</name>
<dbReference type="GO" id="GO:0005506">
    <property type="term" value="F:iron ion binding"/>
    <property type="evidence" value="ECO:0007669"/>
    <property type="project" value="InterPro"/>
</dbReference>
<sequence>MEESKKQTKTTSRIHGFPIIGETFEFMKPHDALQFSTFVKDRTFRHGPVFRTSLFGAKVIISTDVELNMEIAKTSHVPGVTKSIARLFGENNLFVQSKESHKHVRSLTSQLLGTHSLKSRMIQDIDILACTHMKEGARNGVLDVKETASKVYILSVSSHALSVCLDNITTNKKIGGKRTRTLLERFSSSWFQFSFNVPGTGVYRMMKARNKMMKLLKESILKKRASGEEFGEFFKTIFGETGKEMMSIENAIEYIYTFFLVANETRHGFLRLRTEKEAGLTWEDYKSMTFTQMVINESLRITSTFPTVLRVTDHDVQVGDYTIPEGWTFMGYANVHFNPENYDDPLVFNPWRWEGKDLGAILTKTYIPFGAGARLCVGAELAKLVMSIFIHHLYRYRWSMKAETKVIRRYMLMFPHGCDVQISDDTEVDKSAYSI</sequence>
<dbReference type="GO" id="GO:0016125">
    <property type="term" value="P:sterol metabolic process"/>
    <property type="evidence" value="ECO:0007669"/>
    <property type="project" value="TreeGrafter"/>
</dbReference>
<dbReference type="GO" id="GO:0016705">
    <property type="term" value="F:oxidoreductase activity, acting on paired donors, with incorporation or reduction of molecular oxygen"/>
    <property type="evidence" value="ECO:0007669"/>
    <property type="project" value="InterPro"/>
</dbReference>
<evidence type="ECO:0000256" key="1">
    <source>
        <dbReference type="ARBA" id="ARBA00004167"/>
    </source>
</evidence>
<dbReference type="PRINTS" id="PR00463">
    <property type="entry name" value="EP450I"/>
</dbReference>